<accession>A0AAD2FFC7</accession>
<comment type="caution">
    <text evidence="1">The sequence shown here is derived from an EMBL/GenBank/DDBJ whole genome shotgun (WGS) entry which is preliminary data.</text>
</comment>
<dbReference type="AlphaFoldDB" id="A0AAD2FFC7"/>
<gene>
    <name evidence="1" type="ORF">CYCCA115_LOCUS4064</name>
</gene>
<evidence type="ECO:0000313" key="2">
    <source>
        <dbReference type="Proteomes" id="UP001295423"/>
    </source>
</evidence>
<sequence>MMTLESVKRLNNQVVSLLDCGLFHEAYQLSLTAMVHFQEMVSMPEISNYTSSSIDEYMVALGNSRGGAAGDFVYQHGITFTSAMVEDPSTITSILIFNSALSHQLLASAMYYKEPASLYQRLLEKAKMLYKLAYSEQRGDYNYIFKLTVLNNIGVICRLLDEEEQAQECFDHLVSLLMQGVVQSGVCDHTTTHFEQFWANLTVKHVAPAA</sequence>
<keyword evidence="2" id="KW-1185">Reference proteome</keyword>
<dbReference type="EMBL" id="CAKOGP040000369">
    <property type="protein sequence ID" value="CAJ1934725.1"/>
    <property type="molecule type" value="Genomic_DNA"/>
</dbReference>
<evidence type="ECO:0000313" key="1">
    <source>
        <dbReference type="EMBL" id="CAJ1934725.1"/>
    </source>
</evidence>
<dbReference type="Proteomes" id="UP001295423">
    <property type="component" value="Unassembled WGS sequence"/>
</dbReference>
<reference evidence="1" key="1">
    <citation type="submission" date="2023-08" db="EMBL/GenBank/DDBJ databases">
        <authorList>
            <person name="Audoor S."/>
            <person name="Bilcke G."/>
        </authorList>
    </citation>
    <scope>NUCLEOTIDE SEQUENCE</scope>
</reference>
<name>A0AAD2FFC7_9STRA</name>
<protein>
    <submittedName>
        <fullName evidence="1">Uncharacterized protein</fullName>
    </submittedName>
</protein>
<proteinExistence type="predicted"/>
<organism evidence="1 2">
    <name type="scientific">Cylindrotheca closterium</name>
    <dbReference type="NCBI Taxonomy" id="2856"/>
    <lineage>
        <taxon>Eukaryota</taxon>
        <taxon>Sar</taxon>
        <taxon>Stramenopiles</taxon>
        <taxon>Ochrophyta</taxon>
        <taxon>Bacillariophyta</taxon>
        <taxon>Bacillariophyceae</taxon>
        <taxon>Bacillariophycidae</taxon>
        <taxon>Bacillariales</taxon>
        <taxon>Bacillariaceae</taxon>
        <taxon>Cylindrotheca</taxon>
    </lineage>
</organism>